<organism evidence="1 2">
    <name type="scientific">Pleurodeles waltl</name>
    <name type="common">Iberian ribbed newt</name>
    <dbReference type="NCBI Taxonomy" id="8319"/>
    <lineage>
        <taxon>Eukaryota</taxon>
        <taxon>Metazoa</taxon>
        <taxon>Chordata</taxon>
        <taxon>Craniata</taxon>
        <taxon>Vertebrata</taxon>
        <taxon>Euteleostomi</taxon>
        <taxon>Amphibia</taxon>
        <taxon>Batrachia</taxon>
        <taxon>Caudata</taxon>
        <taxon>Salamandroidea</taxon>
        <taxon>Salamandridae</taxon>
        <taxon>Pleurodelinae</taxon>
        <taxon>Pleurodeles</taxon>
    </lineage>
</organism>
<reference evidence="1" key="1">
    <citation type="journal article" date="2022" name="bioRxiv">
        <title>Sequencing and chromosome-scale assembly of the giantPleurodeles waltlgenome.</title>
        <authorList>
            <person name="Brown T."/>
            <person name="Elewa A."/>
            <person name="Iarovenko S."/>
            <person name="Subramanian E."/>
            <person name="Araus A.J."/>
            <person name="Petzold A."/>
            <person name="Susuki M."/>
            <person name="Suzuki K.-i.T."/>
            <person name="Hayashi T."/>
            <person name="Toyoda A."/>
            <person name="Oliveira C."/>
            <person name="Osipova E."/>
            <person name="Leigh N.D."/>
            <person name="Simon A."/>
            <person name="Yun M.H."/>
        </authorList>
    </citation>
    <scope>NUCLEOTIDE SEQUENCE</scope>
    <source>
        <strain evidence="1">20211129_DDA</strain>
        <tissue evidence="1">Liver</tissue>
    </source>
</reference>
<dbReference type="Proteomes" id="UP001066276">
    <property type="component" value="Chromosome 11"/>
</dbReference>
<sequence length="84" mass="9449">MCAEPTAEHYGREAVLLGKKAAEALSEDTYAHRFSGYYIMFLIGSVRFCASPLRVMQSLKQRPAYPTPTSAISGRWRRLYPSSC</sequence>
<evidence type="ECO:0000313" key="2">
    <source>
        <dbReference type="Proteomes" id="UP001066276"/>
    </source>
</evidence>
<name>A0AAV7L9D5_PLEWA</name>
<proteinExistence type="predicted"/>
<evidence type="ECO:0000313" key="1">
    <source>
        <dbReference type="EMBL" id="KAJ1088170.1"/>
    </source>
</evidence>
<dbReference type="EMBL" id="JANPWB010000015">
    <property type="protein sequence ID" value="KAJ1088170.1"/>
    <property type="molecule type" value="Genomic_DNA"/>
</dbReference>
<dbReference type="AlphaFoldDB" id="A0AAV7L9D5"/>
<protein>
    <submittedName>
        <fullName evidence="1">Uncharacterized protein</fullName>
    </submittedName>
</protein>
<accession>A0AAV7L9D5</accession>
<keyword evidence="2" id="KW-1185">Reference proteome</keyword>
<comment type="caution">
    <text evidence="1">The sequence shown here is derived from an EMBL/GenBank/DDBJ whole genome shotgun (WGS) entry which is preliminary data.</text>
</comment>
<gene>
    <name evidence="1" type="ORF">NDU88_001329</name>
</gene>